<name>A0ACB8RDZ6_9AGAM</name>
<reference evidence="1" key="2">
    <citation type="journal article" date="2022" name="New Phytol.">
        <title>Evolutionary transition to the ectomycorrhizal habit in the genomes of a hyperdiverse lineage of mushroom-forming fungi.</title>
        <authorList>
            <person name="Looney B."/>
            <person name="Miyauchi S."/>
            <person name="Morin E."/>
            <person name="Drula E."/>
            <person name="Courty P.E."/>
            <person name="Kohler A."/>
            <person name="Kuo A."/>
            <person name="LaButti K."/>
            <person name="Pangilinan J."/>
            <person name="Lipzen A."/>
            <person name="Riley R."/>
            <person name="Andreopoulos W."/>
            <person name="He G."/>
            <person name="Johnson J."/>
            <person name="Nolan M."/>
            <person name="Tritt A."/>
            <person name="Barry K.W."/>
            <person name="Grigoriev I.V."/>
            <person name="Nagy L.G."/>
            <person name="Hibbett D."/>
            <person name="Henrissat B."/>
            <person name="Matheny P.B."/>
            <person name="Labbe J."/>
            <person name="Martin F.M."/>
        </authorList>
    </citation>
    <scope>NUCLEOTIDE SEQUENCE</scope>
    <source>
        <strain evidence="1">FP105234-sp</strain>
    </source>
</reference>
<evidence type="ECO:0000313" key="1">
    <source>
        <dbReference type="EMBL" id="KAI0042122.1"/>
    </source>
</evidence>
<sequence length="309" mass="32526">MTLLHSSLVALSFGTVVFAAHIARTPAVQRDSTVSTLSASQLAAFAPFTQFARAAYCPSSKITNWQCGQACNALPGFQPTLTGGDGNAIQLFFVGYWPQKNSVVVAHEGTDPLKLQSVLTDLNLGKTNLDPALFPGLPDGIEVAKGFTEEHAKTATQILGEVKNLLGKHAGASVTLAGHSLGGALSEMEAVFMKLNLPAGTAIKAVTYGTPRVGNAAWAQFVDAQVPDYTRINNENDVIPILPGRFLGFQHPHGEVHILSPGHAVSCPGDEDATDSQCTIKSTPNILDGNVVEHLGPYEGILIGTLACF</sequence>
<keyword evidence="2" id="KW-1185">Reference proteome</keyword>
<organism evidence="1 2">
    <name type="scientific">Auriscalpium vulgare</name>
    <dbReference type="NCBI Taxonomy" id="40419"/>
    <lineage>
        <taxon>Eukaryota</taxon>
        <taxon>Fungi</taxon>
        <taxon>Dikarya</taxon>
        <taxon>Basidiomycota</taxon>
        <taxon>Agaricomycotina</taxon>
        <taxon>Agaricomycetes</taxon>
        <taxon>Russulales</taxon>
        <taxon>Auriscalpiaceae</taxon>
        <taxon>Auriscalpium</taxon>
    </lineage>
</organism>
<comment type="caution">
    <text evidence="1">The sequence shown here is derived from an EMBL/GenBank/DDBJ whole genome shotgun (WGS) entry which is preliminary data.</text>
</comment>
<gene>
    <name evidence="1" type="ORF">FA95DRAFT_1500495</name>
</gene>
<protein>
    <submittedName>
        <fullName evidence="1">Alpha/beta-hydrolase</fullName>
    </submittedName>
</protein>
<dbReference type="EMBL" id="MU276083">
    <property type="protein sequence ID" value="KAI0042122.1"/>
    <property type="molecule type" value="Genomic_DNA"/>
</dbReference>
<reference evidence="1" key="1">
    <citation type="submission" date="2021-02" db="EMBL/GenBank/DDBJ databases">
        <authorList>
            <consortium name="DOE Joint Genome Institute"/>
            <person name="Ahrendt S."/>
            <person name="Looney B.P."/>
            <person name="Miyauchi S."/>
            <person name="Morin E."/>
            <person name="Drula E."/>
            <person name="Courty P.E."/>
            <person name="Chicoki N."/>
            <person name="Fauchery L."/>
            <person name="Kohler A."/>
            <person name="Kuo A."/>
            <person name="Labutti K."/>
            <person name="Pangilinan J."/>
            <person name="Lipzen A."/>
            <person name="Riley R."/>
            <person name="Andreopoulos W."/>
            <person name="He G."/>
            <person name="Johnson J."/>
            <person name="Barry K.W."/>
            <person name="Grigoriev I.V."/>
            <person name="Nagy L."/>
            <person name="Hibbett D."/>
            <person name="Henrissat B."/>
            <person name="Matheny P.B."/>
            <person name="Labbe J."/>
            <person name="Martin F."/>
        </authorList>
    </citation>
    <scope>NUCLEOTIDE SEQUENCE</scope>
    <source>
        <strain evidence="1">FP105234-sp</strain>
    </source>
</reference>
<accession>A0ACB8RDZ6</accession>
<evidence type="ECO:0000313" key="2">
    <source>
        <dbReference type="Proteomes" id="UP000814033"/>
    </source>
</evidence>
<proteinExistence type="predicted"/>
<dbReference type="Proteomes" id="UP000814033">
    <property type="component" value="Unassembled WGS sequence"/>
</dbReference>